<dbReference type="PANTHER" id="PTHR38886">
    <property type="entry name" value="SESA DOMAIN-CONTAINING PROTEIN"/>
    <property type="match status" value="1"/>
</dbReference>
<dbReference type="EMBL" id="MU854751">
    <property type="protein sequence ID" value="KAK4031596.1"/>
    <property type="molecule type" value="Genomic_DNA"/>
</dbReference>
<reference evidence="2" key="1">
    <citation type="journal article" date="2023" name="Mol. Phylogenet. Evol.">
        <title>Genome-scale phylogeny and comparative genomics of the fungal order Sordariales.</title>
        <authorList>
            <person name="Hensen N."/>
            <person name="Bonometti L."/>
            <person name="Westerberg I."/>
            <person name="Brannstrom I.O."/>
            <person name="Guillou S."/>
            <person name="Cros-Aarteil S."/>
            <person name="Calhoun S."/>
            <person name="Haridas S."/>
            <person name="Kuo A."/>
            <person name="Mondo S."/>
            <person name="Pangilinan J."/>
            <person name="Riley R."/>
            <person name="LaButti K."/>
            <person name="Andreopoulos B."/>
            <person name="Lipzen A."/>
            <person name="Chen C."/>
            <person name="Yan M."/>
            <person name="Daum C."/>
            <person name="Ng V."/>
            <person name="Clum A."/>
            <person name="Steindorff A."/>
            <person name="Ohm R.A."/>
            <person name="Martin F."/>
            <person name="Silar P."/>
            <person name="Natvig D.O."/>
            <person name="Lalanne C."/>
            <person name="Gautier V."/>
            <person name="Ament-Velasquez S.L."/>
            <person name="Kruys A."/>
            <person name="Hutchinson M.I."/>
            <person name="Powell A.J."/>
            <person name="Barry K."/>
            <person name="Miller A.N."/>
            <person name="Grigoriev I.V."/>
            <person name="Debuchy R."/>
            <person name="Gladieux P."/>
            <person name="Hiltunen Thoren M."/>
            <person name="Johannesson H."/>
        </authorList>
    </citation>
    <scope>NUCLEOTIDE SEQUENCE [LARGE SCALE GENOMIC DNA]</scope>
    <source>
        <strain evidence="2">CBS 284.82</strain>
    </source>
</reference>
<evidence type="ECO:0000313" key="1">
    <source>
        <dbReference type="EMBL" id="KAK4031596.1"/>
    </source>
</evidence>
<accession>A0AAN6P8A8</accession>
<dbReference type="PANTHER" id="PTHR38886:SF1">
    <property type="entry name" value="NACHT-NTPASE AND P-LOOP NTPASES N-TERMINAL DOMAIN-CONTAINING PROTEIN"/>
    <property type="match status" value="1"/>
</dbReference>
<evidence type="ECO:0000313" key="2">
    <source>
        <dbReference type="Proteomes" id="UP001303115"/>
    </source>
</evidence>
<keyword evidence="2" id="KW-1185">Reference proteome</keyword>
<gene>
    <name evidence="1" type="ORF">C8A01DRAFT_21213</name>
</gene>
<comment type="caution">
    <text evidence="1">The sequence shown here is derived from an EMBL/GenBank/DDBJ whole genome shotgun (WGS) entry which is preliminary data.</text>
</comment>
<sequence>MTSPVSIGDALAMAKLAMKLGRAFTKGRKSAPAEFREVENQLYSLSAALSALSEAHESASAALKLDQARLPPSARERGANDDDVLRSMLWSCEETLRYLDNIIKKYSSIGRPRDPGAPVTERWKRGIKETWMRIEWTTEGGDLATLRSQLTVHTNSLNLVLAVINHTQAGRIEQNIGQISSMLAEIHTWFTQNLRDQAVASEQHTQGEMVSQAAQPPIQSILFRVYSQSSTDGAQDLVCPRASIHSEWPARGTSANGGQSSSCPQKPLFRCLCTEPSAAPHGAALENFALSPLSFVVRLAGKERAWMLYKSADRSSGQMVSLVIMGIPAPRIAEFEDLFVNTLGARTARSLLRQNMETMLAYTARTTPGGSPEARVLDLIADLEGVHNLIDAVTLTMNGQSYTRRSIEAVQLLHYNAINQDDLLSQTLVHPADIQPSDSAELAIFYGKDDAISPAPSDLDRMIISLLPRTYIPAWEDGDSTVLLKDVGCTGRSGKEAPTVLAGVDVSFHLATPEAAKTLIAKLEDMKMELFVMSLTIPRPGEKLLLKLQARGTHTEDLNMAESEIDIFQSVTDDKLRLVVRSKDGCTLLSQRLAEGSLSAPGGRPNFKSPTYVVRILETGVRQVRLHKDGFQILRFSDVQSKLQTLSSQARLLTVILKWTNLSDWVWQRRVAAPQGCSGGTSLSMAKTRYKYVALVTGCS</sequence>
<organism evidence="1 2">
    <name type="scientific">Parachaetomium inaequale</name>
    <dbReference type="NCBI Taxonomy" id="2588326"/>
    <lineage>
        <taxon>Eukaryota</taxon>
        <taxon>Fungi</taxon>
        <taxon>Dikarya</taxon>
        <taxon>Ascomycota</taxon>
        <taxon>Pezizomycotina</taxon>
        <taxon>Sordariomycetes</taxon>
        <taxon>Sordariomycetidae</taxon>
        <taxon>Sordariales</taxon>
        <taxon>Chaetomiaceae</taxon>
        <taxon>Parachaetomium</taxon>
    </lineage>
</organism>
<name>A0AAN6P8A8_9PEZI</name>
<dbReference type="Proteomes" id="UP001303115">
    <property type="component" value="Unassembled WGS sequence"/>
</dbReference>
<proteinExistence type="predicted"/>
<dbReference type="AlphaFoldDB" id="A0AAN6P8A8"/>
<protein>
    <recommendedName>
        <fullName evidence="3">Fungal N-terminal domain-containing protein</fullName>
    </recommendedName>
</protein>
<evidence type="ECO:0008006" key="3">
    <source>
        <dbReference type="Google" id="ProtNLM"/>
    </source>
</evidence>